<dbReference type="InterPro" id="IPR013783">
    <property type="entry name" value="Ig-like_fold"/>
</dbReference>
<dbReference type="InterPro" id="IPR008964">
    <property type="entry name" value="Invasin/intimin_cell_adhesion"/>
</dbReference>
<comment type="caution">
    <text evidence="3">The sequence shown here is derived from an EMBL/GenBank/DDBJ whole genome shotgun (WGS) entry which is preliminary data.</text>
</comment>
<dbReference type="InterPro" id="IPR036116">
    <property type="entry name" value="FN3_sf"/>
</dbReference>
<proteinExistence type="predicted"/>
<evidence type="ECO:0000256" key="1">
    <source>
        <dbReference type="SAM" id="SignalP"/>
    </source>
</evidence>
<dbReference type="Gene3D" id="2.60.120.380">
    <property type="match status" value="1"/>
</dbReference>
<gene>
    <name evidence="3" type="ORF">C823_01775</name>
</gene>
<keyword evidence="4" id="KW-1185">Reference proteome</keyword>
<dbReference type="PATRIC" id="fig|1235802.3.peg.1880"/>
<dbReference type="OrthoDB" id="9770331at2"/>
<dbReference type="Gene3D" id="2.60.40.1080">
    <property type="match status" value="1"/>
</dbReference>
<dbReference type="CDD" id="cd00063">
    <property type="entry name" value="FN3"/>
    <property type="match status" value="1"/>
</dbReference>
<protein>
    <recommendedName>
        <fullName evidence="2">BIG2 domain-containing protein</fullName>
    </recommendedName>
</protein>
<dbReference type="InterPro" id="IPR003961">
    <property type="entry name" value="FN3_dom"/>
</dbReference>
<organism evidence="3 4">
    <name type="scientific">Eubacterium plexicaudatum ASF492</name>
    <dbReference type="NCBI Taxonomy" id="1235802"/>
    <lineage>
        <taxon>Bacteria</taxon>
        <taxon>Bacillati</taxon>
        <taxon>Bacillota</taxon>
        <taxon>Clostridia</taxon>
        <taxon>Eubacteriales</taxon>
        <taxon>Eubacteriaceae</taxon>
        <taxon>Eubacterium</taxon>
    </lineage>
</organism>
<evidence type="ECO:0000259" key="2">
    <source>
        <dbReference type="SMART" id="SM00635"/>
    </source>
</evidence>
<dbReference type="EMBL" id="AQFT01000056">
    <property type="protein sequence ID" value="EMZ29682.1"/>
    <property type="molecule type" value="Genomic_DNA"/>
</dbReference>
<dbReference type="Pfam" id="PF02368">
    <property type="entry name" value="Big_2"/>
    <property type="match status" value="1"/>
</dbReference>
<reference evidence="3 4" key="1">
    <citation type="journal article" date="2014" name="Genome Announc.">
        <title>Draft genome sequences of the altered schaedler flora, a defined bacterial community from gnotobiotic mice.</title>
        <authorList>
            <person name="Wannemuehler M.J."/>
            <person name="Overstreet A.M."/>
            <person name="Ward D.V."/>
            <person name="Phillips G.J."/>
        </authorList>
    </citation>
    <scope>NUCLEOTIDE SEQUENCE [LARGE SCALE GENOMIC DNA]</scope>
    <source>
        <strain evidence="3 4">ASF492</strain>
    </source>
</reference>
<dbReference type="SUPFAM" id="SSF49265">
    <property type="entry name" value="Fibronectin type III"/>
    <property type="match status" value="1"/>
</dbReference>
<dbReference type="SMART" id="SM00635">
    <property type="entry name" value="BID_2"/>
    <property type="match status" value="1"/>
</dbReference>
<dbReference type="SUPFAM" id="SSF49373">
    <property type="entry name" value="Invasin/intimin cell-adhesion fragments"/>
    <property type="match status" value="1"/>
</dbReference>
<dbReference type="eggNOG" id="COG5492">
    <property type="taxonomic scope" value="Bacteria"/>
</dbReference>
<dbReference type="HOGENOM" id="CLU_628136_0_0_9"/>
<dbReference type="STRING" id="1235802.C823_01775"/>
<dbReference type="AlphaFoldDB" id="N2AKC3"/>
<dbReference type="InterPro" id="IPR003343">
    <property type="entry name" value="Big_2"/>
</dbReference>
<feature type="domain" description="BIG2" evidence="2">
    <location>
        <begin position="255"/>
        <end position="332"/>
    </location>
</feature>
<dbReference type="Gene3D" id="2.60.40.10">
    <property type="entry name" value="Immunoglobulins"/>
    <property type="match status" value="1"/>
</dbReference>
<feature type="signal peptide" evidence="1">
    <location>
        <begin position="1"/>
        <end position="20"/>
    </location>
</feature>
<dbReference type="Proteomes" id="UP000012589">
    <property type="component" value="Unassembled WGS sequence"/>
</dbReference>
<evidence type="ECO:0000313" key="4">
    <source>
        <dbReference type="Proteomes" id="UP000012589"/>
    </source>
</evidence>
<evidence type="ECO:0000313" key="3">
    <source>
        <dbReference type="EMBL" id="EMZ29682.1"/>
    </source>
</evidence>
<keyword evidence="1" id="KW-0732">Signal</keyword>
<accession>N2AKC3</accession>
<sequence length="436" mass="48406">MKTIVKKMAAIMVAAGCLFTGMPDFVMETKAEEILGEGQFIQPAENISDAPEIKFNTLYYTDDSGYVTDGYVALKPEKDCYVIRGNRYNGWTLYDSNLDRLPTNSDGIYYEKLKAGETYYASVSGQFMLNNFYDEIGGDSKEEAMLINTNQEYNGSLAVYGDKDYFKFVADVTGRAKVVIYNSMNQSSSFIEVTAEYYNSGISLFDDGEIEFIEPDSTGSFYINVKEGETYCLKLRESSPFDGEGKYILQVVTAQVESIDFSPSQVSLNVQEDYQLKPMILPENVVDDSVKYQSSDENVAMVNNNGMVYAKYAGTATIICTAEDGSGTEGVCEIIVKNPIKEHTAAINALTNMGQGTVRVNAKKDKYATGYQIKYSESMSMKGAKSASMATTSKNITNLKRGKKYYFQVRAYALNAEGNRIYSKYSPVKAIRVSKG</sequence>
<name>N2AKC3_9FIRM</name>
<feature type="chain" id="PRO_5039595064" description="BIG2 domain-containing protein" evidence="1">
    <location>
        <begin position="21"/>
        <end position="436"/>
    </location>
</feature>